<dbReference type="Proteomes" id="UP000326939">
    <property type="component" value="Chromosome 3"/>
</dbReference>
<dbReference type="InterPro" id="IPR003676">
    <property type="entry name" value="SAUR_fam"/>
</dbReference>
<dbReference type="AlphaFoldDB" id="A0A5N5NBM1"/>
<dbReference type="EMBL" id="VDCV01000003">
    <property type="protein sequence ID" value="KAB5564033.1"/>
    <property type="molecule type" value="Genomic_DNA"/>
</dbReference>
<comment type="similarity">
    <text evidence="1">Belongs to the ARG7 family.</text>
</comment>
<keyword evidence="3" id="KW-1185">Reference proteome</keyword>
<reference evidence="3" key="1">
    <citation type="journal article" date="2019" name="Gigascience">
        <title>De novo genome assembly of the endangered Acer yangbiense, a plant species with extremely small populations endemic to Yunnan Province, China.</title>
        <authorList>
            <person name="Yang J."/>
            <person name="Wariss H.M."/>
            <person name="Tao L."/>
            <person name="Zhang R."/>
            <person name="Yun Q."/>
            <person name="Hollingsworth P."/>
            <person name="Dao Z."/>
            <person name="Luo G."/>
            <person name="Guo H."/>
            <person name="Ma Y."/>
            <person name="Sun W."/>
        </authorList>
    </citation>
    <scope>NUCLEOTIDE SEQUENCE [LARGE SCALE GENOMIC DNA]</scope>
    <source>
        <strain evidence="3">cv. br00</strain>
    </source>
</reference>
<organism evidence="2 3">
    <name type="scientific">Salix brachista</name>
    <dbReference type="NCBI Taxonomy" id="2182728"/>
    <lineage>
        <taxon>Eukaryota</taxon>
        <taxon>Viridiplantae</taxon>
        <taxon>Streptophyta</taxon>
        <taxon>Embryophyta</taxon>
        <taxon>Tracheophyta</taxon>
        <taxon>Spermatophyta</taxon>
        <taxon>Magnoliopsida</taxon>
        <taxon>eudicotyledons</taxon>
        <taxon>Gunneridae</taxon>
        <taxon>Pentapetalae</taxon>
        <taxon>rosids</taxon>
        <taxon>fabids</taxon>
        <taxon>Malpighiales</taxon>
        <taxon>Salicaceae</taxon>
        <taxon>Saliceae</taxon>
        <taxon>Salix</taxon>
    </lineage>
</organism>
<name>A0A5N5NBM1_9ROSI</name>
<proteinExistence type="inferred from homology"/>
<dbReference type="PANTHER" id="PTHR31374:SF32">
    <property type="entry name" value="SAUR FAMILY PROTEIN"/>
    <property type="match status" value="1"/>
</dbReference>
<evidence type="ECO:0000313" key="3">
    <source>
        <dbReference type="Proteomes" id="UP000326939"/>
    </source>
</evidence>
<dbReference type="Pfam" id="PF02519">
    <property type="entry name" value="Auxin_inducible"/>
    <property type="match status" value="1"/>
</dbReference>
<dbReference type="GO" id="GO:0009733">
    <property type="term" value="P:response to auxin"/>
    <property type="evidence" value="ECO:0007669"/>
    <property type="project" value="InterPro"/>
</dbReference>
<sequence length="239" mass="26729">MGVRASKLSKLIGARGVKRVGGTTPPLPPKGYVPICVGFNNDTRRFIVHTKALGEAEFLELLYKSVEEYGFDSEGILRIACEAKDFEEWMITGAKGKGSTALVLCTWIPSAFIWIKLVPNCSGDLLEMMPTENLRRPSSKYEQTTLLLPKIAAGRPVAVILKSNRFMNIKTVDRDTIQRLNSAIRTTLWARPMVNKLLRTDYRLPAPGAPSPIFINIIFLATGRNETPPPRVYLRERDI</sequence>
<gene>
    <name evidence="2" type="ORF">DKX38_004087</name>
</gene>
<protein>
    <recommendedName>
        <fullName evidence="4">Auxin-responsive protein</fullName>
    </recommendedName>
</protein>
<comment type="caution">
    <text evidence="2">The sequence shown here is derived from an EMBL/GenBank/DDBJ whole genome shotgun (WGS) entry which is preliminary data.</text>
</comment>
<accession>A0A5N5NBM1</accession>
<evidence type="ECO:0000256" key="1">
    <source>
        <dbReference type="ARBA" id="ARBA00006974"/>
    </source>
</evidence>
<dbReference type="PANTHER" id="PTHR31374">
    <property type="entry name" value="AUXIN-INDUCED PROTEIN-LIKE-RELATED"/>
    <property type="match status" value="1"/>
</dbReference>
<evidence type="ECO:0008006" key="4">
    <source>
        <dbReference type="Google" id="ProtNLM"/>
    </source>
</evidence>
<evidence type="ECO:0000313" key="2">
    <source>
        <dbReference type="EMBL" id="KAB5564033.1"/>
    </source>
</evidence>